<keyword evidence="3" id="KW-1185">Reference proteome</keyword>
<organism evidence="2 3">
    <name type="scientific">Undibacterium amnicola</name>
    <dbReference type="NCBI Taxonomy" id="1834038"/>
    <lineage>
        <taxon>Bacteria</taxon>
        <taxon>Pseudomonadati</taxon>
        <taxon>Pseudomonadota</taxon>
        <taxon>Betaproteobacteria</taxon>
        <taxon>Burkholderiales</taxon>
        <taxon>Oxalobacteraceae</taxon>
        <taxon>Undibacterium</taxon>
    </lineage>
</organism>
<evidence type="ECO:0000259" key="1">
    <source>
        <dbReference type="Pfam" id="PF16289"/>
    </source>
</evidence>
<dbReference type="Pfam" id="PF16289">
    <property type="entry name" value="PIN_12"/>
    <property type="match status" value="1"/>
</dbReference>
<dbReference type="EMBL" id="JACOFU010000002">
    <property type="protein sequence ID" value="MBC3831421.1"/>
    <property type="molecule type" value="Genomic_DNA"/>
</dbReference>
<feature type="domain" description="DUF4935" evidence="1">
    <location>
        <begin position="7"/>
        <end position="173"/>
    </location>
</feature>
<sequence>MSLPTAVFLDTSILAGQQYNFSSTALTTFIPLAQKHTLKLLLPEPTESEVMRQIRERSQEALKALEDARRKAPFLAKWKHFPLKQTSYIADREVMRIAKTEWEEFLKNFNLIKLDYSSVNLATVMQWYDRITPPFREGKKRKEFPDAFAIAIIEAHALKTGDTIAVVSEDTDMKFACDRFPSLLYFKSLPALTELLLSDSEKLDKIRKSLLDDLSALEEAAFNSANELGYYHGDREYKVKRTKLHGVSVYDVRVVGIGAGECTITFDCELEAEHLLEWSHWDYYRDEYHEEEAWVNENASFGGTAKVALDPKTGAIANVTYFDLETGDIEVNESPRRRW</sequence>
<name>A0ABR6XPS0_9BURK</name>
<evidence type="ECO:0000313" key="3">
    <source>
        <dbReference type="Proteomes" id="UP000643610"/>
    </source>
</evidence>
<protein>
    <submittedName>
        <fullName evidence="2">DUF4935 domain-containing protein</fullName>
    </submittedName>
</protein>
<dbReference type="RefSeq" id="WP_186890417.1">
    <property type="nucleotide sequence ID" value="NZ_JACOFU010000002.1"/>
</dbReference>
<dbReference type="InterPro" id="IPR032557">
    <property type="entry name" value="DUF4935"/>
</dbReference>
<comment type="caution">
    <text evidence="2">The sequence shown here is derived from an EMBL/GenBank/DDBJ whole genome shotgun (WGS) entry which is preliminary data.</text>
</comment>
<proteinExistence type="predicted"/>
<evidence type="ECO:0000313" key="2">
    <source>
        <dbReference type="EMBL" id="MBC3831421.1"/>
    </source>
</evidence>
<dbReference type="Proteomes" id="UP000643610">
    <property type="component" value="Unassembled WGS sequence"/>
</dbReference>
<reference evidence="2 3" key="1">
    <citation type="submission" date="2020-08" db="EMBL/GenBank/DDBJ databases">
        <title>Novel species isolated from subtropical streams in China.</title>
        <authorList>
            <person name="Lu H."/>
        </authorList>
    </citation>
    <scope>NUCLEOTIDE SEQUENCE [LARGE SCALE GENOMIC DNA]</scope>
    <source>
        <strain evidence="2 3">KCTC 52442</strain>
    </source>
</reference>
<gene>
    <name evidence="2" type="ORF">H8K33_07865</name>
</gene>
<accession>A0ABR6XPS0</accession>